<name>A0A8J3W2V5_9ACTN</name>
<dbReference type="Gene3D" id="3.40.50.1820">
    <property type="entry name" value="alpha/beta hydrolase"/>
    <property type="match status" value="1"/>
</dbReference>
<dbReference type="Pfam" id="PF20434">
    <property type="entry name" value="BD-FAE"/>
    <property type="match status" value="1"/>
</dbReference>
<evidence type="ECO:0000256" key="1">
    <source>
        <dbReference type="ARBA" id="ARBA00022801"/>
    </source>
</evidence>
<dbReference type="Proteomes" id="UP000610966">
    <property type="component" value="Unassembled WGS sequence"/>
</dbReference>
<proteinExistence type="predicted"/>
<organism evidence="3 4">
    <name type="scientific">Sphaerimonospora thailandensis</name>
    <dbReference type="NCBI Taxonomy" id="795644"/>
    <lineage>
        <taxon>Bacteria</taxon>
        <taxon>Bacillati</taxon>
        <taxon>Actinomycetota</taxon>
        <taxon>Actinomycetes</taxon>
        <taxon>Streptosporangiales</taxon>
        <taxon>Streptosporangiaceae</taxon>
        <taxon>Sphaerimonospora</taxon>
    </lineage>
</organism>
<dbReference type="EMBL" id="BOOG01000076">
    <property type="protein sequence ID" value="GIH73201.1"/>
    <property type="molecule type" value="Genomic_DNA"/>
</dbReference>
<evidence type="ECO:0000259" key="2">
    <source>
        <dbReference type="Pfam" id="PF20434"/>
    </source>
</evidence>
<gene>
    <name evidence="3" type="ORF">Mth01_54540</name>
</gene>
<dbReference type="InterPro" id="IPR029058">
    <property type="entry name" value="AB_hydrolase_fold"/>
</dbReference>
<dbReference type="PANTHER" id="PTHR48081">
    <property type="entry name" value="AB HYDROLASE SUPERFAMILY PROTEIN C4A8.06C"/>
    <property type="match status" value="1"/>
</dbReference>
<protein>
    <recommendedName>
        <fullName evidence="2">BD-FAE-like domain-containing protein</fullName>
    </recommendedName>
</protein>
<keyword evidence="4" id="KW-1185">Reference proteome</keyword>
<dbReference type="GO" id="GO:0016787">
    <property type="term" value="F:hydrolase activity"/>
    <property type="evidence" value="ECO:0007669"/>
    <property type="project" value="UniProtKB-KW"/>
</dbReference>
<evidence type="ECO:0000313" key="4">
    <source>
        <dbReference type="Proteomes" id="UP000610966"/>
    </source>
</evidence>
<keyword evidence="1" id="KW-0378">Hydrolase</keyword>
<accession>A0A8J3W2V5</accession>
<evidence type="ECO:0000313" key="3">
    <source>
        <dbReference type="EMBL" id="GIH73201.1"/>
    </source>
</evidence>
<feature type="domain" description="BD-FAE-like" evidence="2">
    <location>
        <begin position="2"/>
        <end position="91"/>
    </location>
</feature>
<reference evidence="3" key="1">
    <citation type="submission" date="2021-01" db="EMBL/GenBank/DDBJ databases">
        <title>Whole genome shotgun sequence of Sphaerimonospora thailandensis NBRC 107569.</title>
        <authorList>
            <person name="Komaki H."/>
            <person name="Tamura T."/>
        </authorList>
    </citation>
    <scope>NUCLEOTIDE SEQUENCE</scope>
    <source>
        <strain evidence="3">NBRC 107569</strain>
    </source>
</reference>
<sequence length="227" mass="24560">MFIIHGGWWSSGDKRSLTSISQSYVRLGYTVVNMNYRLSGDAPWPAQRTDALSVIRTVRRHAALFNTDPDRYVLVGFSAGGHIATALGTYGDGLPGLRGVVGISPVVSPLVSYEDGSDPLADTAVRKLRRSALLLAGGCTPGRCSRAWSSMEVAFHASPGDAPVLTFHSDDEFVPPYQSEILRQELLAVGVPMTIMTMPGTRHSSALYREPGVAETVQAWIASRLNR</sequence>
<comment type="caution">
    <text evidence="3">The sequence shown here is derived from an EMBL/GenBank/DDBJ whole genome shotgun (WGS) entry which is preliminary data.</text>
</comment>
<dbReference type="InterPro" id="IPR050300">
    <property type="entry name" value="GDXG_lipolytic_enzyme"/>
</dbReference>
<dbReference type="AlphaFoldDB" id="A0A8J3W2V5"/>
<dbReference type="SUPFAM" id="SSF53474">
    <property type="entry name" value="alpha/beta-Hydrolases"/>
    <property type="match status" value="1"/>
</dbReference>
<dbReference type="InterPro" id="IPR049492">
    <property type="entry name" value="BD-FAE-like_dom"/>
</dbReference>